<accession>A0A1G1ZCY8</accession>
<evidence type="ECO:0000313" key="2">
    <source>
        <dbReference type="Proteomes" id="UP000177801"/>
    </source>
</evidence>
<gene>
    <name evidence="1" type="ORF">A3G58_01485</name>
</gene>
<dbReference type="AlphaFoldDB" id="A0A1G1ZCY8"/>
<organism evidence="1 2">
    <name type="scientific">Candidatus Colwellbacteria bacterium RIFCSPLOWO2_12_FULL_46_17</name>
    <dbReference type="NCBI Taxonomy" id="1797695"/>
    <lineage>
        <taxon>Bacteria</taxon>
        <taxon>Candidatus Colwelliibacteriota</taxon>
    </lineage>
</organism>
<proteinExistence type="predicted"/>
<sequence length="211" mass="23967">MSAKTWFAKLRALGKPAFEVGKELGTETFAEWVFGGRKRAETIGEANKVHLVAALGTENKRAALLDDIRRMNDEKRSVLRRRISEARDRTIPREYGNVAKLMENDLIAILATIQSDDDGSRTDKLDWLAGVPDDEFWDYIDILWHNPVQQEIDRSVEIIIDRVSTAVEGIGAALTSLGVTSVHLREVRERRTTRSGRLKLTPFRLPSRRRS</sequence>
<dbReference type="Proteomes" id="UP000177801">
    <property type="component" value="Unassembled WGS sequence"/>
</dbReference>
<evidence type="ECO:0000313" key="1">
    <source>
        <dbReference type="EMBL" id="OGY62482.1"/>
    </source>
</evidence>
<name>A0A1G1ZCY8_9BACT</name>
<comment type="caution">
    <text evidence="1">The sequence shown here is derived from an EMBL/GenBank/DDBJ whole genome shotgun (WGS) entry which is preliminary data.</text>
</comment>
<reference evidence="1 2" key="1">
    <citation type="journal article" date="2016" name="Nat. Commun.">
        <title>Thousands of microbial genomes shed light on interconnected biogeochemical processes in an aquifer system.</title>
        <authorList>
            <person name="Anantharaman K."/>
            <person name="Brown C.T."/>
            <person name="Hug L.A."/>
            <person name="Sharon I."/>
            <person name="Castelle C.J."/>
            <person name="Probst A.J."/>
            <person name="Thomas B.C."/>
            <person name="Singh A."/>
            <person name="Wilkins M.J."/>
            <person name="Karaoz U."/>
            <person name="Brodie E.L."/>
            <person name="Williams K.H."/>
            <person name="Hubbard S.S."/>
            <person name="Banfield J.F."/>
        </authorList>
    </citation>
    <scope>NUCLEOTIDE SEQUENCE [LARGE SCALE GENOMIC DNA]</scope>
</reference>
<dbReference type="EMBL" id="MHJD01000015">
    <property type="protein sequence ID" value="OGY62482.1"/>
    <property type="molecule type" value="Genomic_DNA"/>
</dbReference>
<protein>
    <submittedName>
        <fullName evidence="1">Uncharacterized protein</fullName>
    </submittedName>
</protein>